<proteinExistence type="predicted"/>
<protein>
    <submittedName>
        <fullName evidence="1">Uncharacterized protein</fullName>
    </submittedName>
</protein>
<keyword evidence="2" id="KW-1185">Reference proteome</keyword>
<gene>
    <name evidence="1" type="ORF">B7P43_G16900</name>
</gene>
<dbReference type="Proteomes" id="UP000235965">
    <property type="component" value="Unassembled WGS sequence"/>
</dbReference>
<organism evidence="1 2">
    <name type="scientific">Cryptotermes secundus</name>
    <dbReference type="NCBI Taxonomy" id="105785"/>
    <lineage>
        <taxon>Eukaryota</taxon>
        <taxon>Metazoa</taxon>
        <taxon>Ecdysozoa</taxon>
        <taxon>Arthropoda</taxon>
        <taxon>Hexapoda</taxon>
        <taxon>Insecta</taxon>
        <taxon>Pterygota</taxon>
        <taxon>Neoptera</taxon>
        <taxon>Polyneoptera</taxon>
        <taxon>Dictyoptera</taxon>
        <taxon>Blattodea</taxon>
        <taxon>Blattoidea</taxon>
        <taxon>Termitoidae</taxon>
        <taxon>Kalotermitidae</taxon>
        <taxon>Cryptotermitinae</taxon>
        <taxon>Cryptotermes</taxon>
    </lineage>
</organism>
<reference evidence="1 2" key="1">
    <citation type="submission" date="2017-12" db="EMBL/GenBank/DDBJ databases">
        <title>Hemimetabolous genomes reveal molecular basis of termite eusociality.</title>
        <authorList>
            <person name="Harrison M.C."/>
            <person name="Jongepier E."/>
            <person name="Robertson H.M."/>
            <person name="Arning N."/>
            <person name="Bitard-Feildel T."/>
            <person name="Chao H."/>
            <person name="Childers C.P."/>
            <person name="Dinh H."/>
            <person name="Doddapaneni H."/>
            <person name="Dugan S."/>
            <person name="Gowin J."/>
            <person name="Greiner C."/>
            <person name="Han Y."/>
            <person name="Hu H."/>
            <person name="Hughes D.S.T."/>
            <person name="Huylmans A.-K."/>
            <person name="Kemena C."/>
            <person name="Kremer L.P.M."/>
            <person name="Lee S.L."/>
            <person name="Lopez-Ezquerra A."/>
            <person name="Mallet L."/>
            <person name="Monroy-Kuhn J.M."/>
            <person name="Moser A."/>
            <person name="Murali S.C."/>
            <person name="Muzny D.M."/>
            <person name="Otani S."/>
            <person name="Piulachs M.-D."/>
            <person name="Poelchau M."/>
            <person name="Qu J."/>
            <person name="Schaub F."/>
            <person name="Wada-Katsumata A."/>
            <person name="Worley K.C."/>
            <person name="Xie Q."/>
            <person name="Ylla G."/>
            <person name="Poulsen M."/>
            <person name="Gibbs R.A."/>
            <person name="Schal C."/>
            <person name="Richards S."/>
            <person name="Belles X."/>
            <person name="Korb J."/>
            <person name="Bornberg-Bauer E."/>
        </authorList>
    </citation>
    <scope>NUCLEOTIDE SEQUENCE [LARGE SCALE GENOMIC DNA]</scope>
    <source>
        <tissue evidence="1">Whole body</tissue>
    </source>
</reference>
<evidence type="ECO:0000313" key="1">
    <source>
        <dbReference type="EMBL" id="PNF27422.1"/>
    </source>
</evidence>
<evidence type="ECO:0000313" key="2">
    <source>
        <dbReference type="Proteomes" id="UP000235965"/>
    </source>
</evidence>
<sequence length="67" mass="7450">MGQVLGSNLDKDIGYPEFFHGFIQSLQVNSMMVAQLGHGCFIPVIPNQLFINHPTIQCYTVQLLTAL</sequence>
<accession>A0A2J7QFS1</accession>
<name>A0A2J7QFS1_9NEOP</name>
<dbReference type="AlphaFoldDB" id="A0A2J7QFS1"/>
<dbReference type="InParanoid" id="A0A2J7QFS1"/>
<dbReference type="EMBL" id="NEVH01014852">
    <property type="protein sequence ID" value="PNF27422.1"/>
    <property type="molecule type" value="Genomic_DNA"/>
</dbReference>
<comment type="caution">
    <text evidence="1">The sequence shown here is derived from an EMBL/GenBank/DDBJ whole genome shotgun (WGS) entry which is preliminary data.</text>
</comment>